<dbReference type="SMART" id="SM00729">
    <property type="entry name" value="Elp3"/>
    <property type="match status" value="1"/>
</dbReference>
<name>A0ABY6HSY7_9ARCH</name>
<dbReference type="SUPFAM" id="SSF102114">
    <property type="entry name" value="Radical SAM enzymes"/>
    <property type="match status" value="1"/>
</dbReference>
<keyword evidence="7" id="KW-1185">Reference proteome</keyword>
<evidence type="ECO:0000256" key="4">
    <source>
        <dbReference type="ARBA" id="ARBA00023014"/>
    </source>
</evidence>
<evidence type="ECO:0000313" key="7">
    <source>
        <dbReference type="Proteomes" id="UP001208689"/>
    </source>
</evidence>
<evidence type="ECO:0000256" key="1">
    <source>
        <dbReference type="ARBA" id="ARBA00022691"/>
    </source>
</evidence>
<keyword evidence="3" id="KW-0408">Iron</keyword>
<dbReference type="PANTHER" id="PTHR11228">
    <property type="entry name" value="RADICAL SAM DOMAIN PROTEIN"/>
    <property type="match status" value="1"/>
</dbReference>
<feature type="domain" description="Elp3/MiaA/NifB-like radical SAM core" evidence="5">
    <location>
        <begin position="40"/>
        <end position="265"/>
    </location>
</feature>
<dbReference type="SFLD" id="SFLDS00029">
    <property type="entry name" value="Radical_SAM"/>
    <property type="match status" value="1"/>
</dbReference>
<keyword evidence="1" id="KW-0949">S-adenosyl-L-methionine</keyword>
<dbReference type="Proteomes" id="UP001208689">
    <property type="component" value="Chromosome"/>
</dbReference>
<dbReference type="SFLD" id="SFLDG01067">
    <property type="entry name" value="SPASM/twitch_domain_containing"/>
    <property type="match status" value="1"/>
</dbReference>
<dbReference type="InterPro" id="IPR007197">
    <property type="entry name" value="rSAM"/>
</dbReference>
<dbReference type="InterPro" id="IPR040088">
    <property type="entry name" value="MJ0103-like"/>
</dbReference>
<dbReference type="SFLD" id="SFLDG01110">
    <property type="entry name" value="Uncharacterised_Radical_SAM_Su"/>
    <property type="match status" value="1"/>
</dbReference>
<dbReference type="InterPro" id="IPR013785">
    <property type="entry name" value="Aldolase_TIM"/>
</dbReference>
<sequence>MDDENLNLKEQISKRFIVDENSHIPLFGLDFLGILDRGTNVLEVKPITVCNLKCKYCFVSAGDYNYNFIADHEYLLTWVKKAIGIKKCDDIEIHLAPYGEIFLYPHLEELVKGLKQIPEVKIVSIQSNGLLLTPDKIKMLETAGVDRLNLSLNSMDPEKCADYCGVKKYNLAHLLKMFDLVLASNMELLVAPVWFRGTNDDGIMAVIDYIKQKKVEGFDWPKLRLGIQNYLTYSSGRKIKKAKMREFAFFYKVLKKLEKEHQLKLKLGPKDFNIHRTDAVHPPVKLNETDTVEIIKKGRYDNEYIARLNETWAVKVLIKGELPIGEKLRVKFIKSSLRGNLLTAIPI</sequence>
<dbReference type="InterPro" id="IPR050377">
    <property type="entry name" value="Radical_SAM_PqqE_MftC-like"/>
</dbReference>
<dbReference type="InterPro" id="IPR058240">
    <property type="entry name" value="rSAM_sf"/>
</dbReference>
<dbReference type="PANTHER" id="PTHR11228:SF35">
    <property type="entry name" value="MOLYBDENUM COFACTOR BIOSYNTHESIS PROTEIN A-RELATED"/>
    <property type="match status" value="1"/>
</dbReference>
<evidence type="ECO:0000256" key="2">
    <source>
        <dbReference type="ARBA" id="ARBA00022723"/>
    </source>
</evidence>
<keyword evidence="4" id="KW-0411">Iron-sulfur</keyword>
<dbReference type="Pfam" id="PF04055">
    <property type="entry name" value="Radical_SAM"/>
    <property type="match status" value="1"/>
</dbReference>
<keyword evidence="2" id="KW-0479">Metal-binding</keyword>
<evidence type="ECO:0000313" key="6">
    <source>
        <dbReference type="EMBL" id="UYP45987.1"/>
    </source>
</evidence>
<organism evidence="6 7">
    <name type="scientific">Candidatus Lokiarchaeum ossiferum</name>
    <dbReference type="NCBI Taxonomy" id="2951803"/>
    <lineage>
        <taxon>Archaea</taxon>
        <taxon>Promethearchaeati</taxon>
        <taxon>Promethearchaeota</taxon>
        <taxon>Promethearchaeia</taxon>
        <taxon>Promethearchaeales</taxon>
        <taxon>Promethearchaeaceae</taxon>
        <taxon>Candidatus Lokiarchaeum</taxon>
    </lineage>
</organism>
<evidence type="ECO:0000256" key="3">
    <source>
        <dbReference type="ARBA" id="ARBA00023004"/>
    </source>
</evidence>
<evidence type="ECO:0000259" key="5">
    <source>
        <dbReference type="SMART" id="SM00729"/>
    </source>
</evidence>
<protein>
    <submittedName>
        <fullName evidence="6">GTP 3',8-cyclase</fullName>
    </submittedName>
</protein>
<dbReference type="Gene3D" id="3.20.20.70">
    <property type="entry name" value="Aldolase class I"/>
    <property type="match status" value="1"/>
</dbReference>
<gene>
    <name evidence="6" type="ORF">NEF87_002272</name>
</gene>
<dbReference type="EMBL" id="CP104013">
    <property type="protein sequence ID" value="UYP45987.1"/>
    <property type="molecule type" value="Genomic_DNA"/>
</dbReference>
<dbReference type="CDD" id="cd01335">
    <property type="entry name" value="Radical_SAM"/>
    <property type="match status" value="1"/>
</dbReference>
<proteinExistence type="predicted"/>
<accession>A0ABY6HSY7</accession>
<dbReference type="InterPro" id="IPR006638">
    <property type="entry name" value="Elp3/MiaA/NifB-like_rSAM"/>
</dbReference>
<reference evidence="6" key="1">
    <citation type="submission" date="2022-09" db="EMBL/GenBank/DDBJ databases">
        <title>Actin cytoskeleton and complex cell architecture in an #Asgard archaeon.</title>
        <authorList>
            <person name="Ponce Toledo R.I."/>
            <person name="Schleper C."/>
            <person name="Rodrigues Oliveira T."/>
            <person name="Wollweber F."/>
            <person name="Xu J."/>
            <person name="Rittmann S."/>
            <person name="Klingl A."/>
            <person name="Pilhofer M."/>
        </authorList>
    </citation>
    <scope>NUCLEOTIDE SEQUENCE</scope>
    <source>
        <strain evidence="6">B-35</strain>
    </source>
</reference>